<sequence length="100" mass="11446">MAIAANEQGDRVFRPEFTRSATAFAFRTICAANIGVMFYLFELAVNDSLFKASAIFVLITYLSMFNYWRRFLGPVAILLLLFALARWLGIDFAAEFARFR</sequence>
<reference evidence="3" key="1">
    <citation type="submission" date="2016-08" db="EMBL/GenBank/DDBJ databases">
        <authorList>
            <person name="Varghese N."/>
            <person name="Submissions Spin"/>
        </authorList>
    </citation>
    <scope>NUCLEOTIDE SEQUENCE [LARGE SCALE GENOMIC DNA]</scope>
    <source>
        <strain evidence="3">ERR11</strain>
    </source>
</reference>
<keyword evidence="3" id="KW-1185">Reference proteome</keyword>
<dbReference type="EMBL" id="FMAI01000009">
    <property type="protein sequence ID" value="SCB42811.1"/>
    <property type="molecule type" value="Genomic_DNA"/>
</dbReference>
<name>A0A1C3WS68_9BRAD</name>
<keyword evidence="1" id="KW-1133">Transmembrane helix</keyword>
<organism evidence="2 3">
    <name type="scientific">Bradyrhizobium shewense</name>
    <dbReference type="NCBI Taxonomy" id="1761772"/>
    <lineage>
        <taxon>Bacteria</taxon>
        <taxon>Pseudomonadati</taxon>
        <taxon>Pseudomonadota</taxon>
        <taxon>Alphaproteobacteria</taxon>
        <taxon>Hyphomicrobiales</taxon>
        <taxon>Nitrobacteraceae</taxon>
        <taxon>Bradyrhizobium</taxon>
    </lineage>
</organism>
<feature type="transmembrane region" description="Helical" evidence="1">
    <location>
        <begin position="20"/>
        <end position="41"/>
    </location>
</feature>
<feature type="transmembrane region" description="Helical" evidence="1">
    <location>
        <begin position="74"/>
        <end position="94"/>
    </location>
</feature>
<evidence type="ECO:0000313" key="3">
    <source>
        <dbReference type="Proteomes" id="UP000199184"/>
    </source>
</evidence>
<dbReference type="AlphaFoldDB" id="A0A1C3WS68"/>
<gene>
    <name evidence="2" type="ORF">GA0061098_1009183</name>
</gene>
<protein>
    <submittedName>
        <fullName evidence="2">Uncharacterized protein</fullName>
    </submittedName>
</protein>
<evidence type="ECO:0000313" key="2">
    <source>
        <dbReference type="EMBL" id="SCB42811.1"/>
    </source>
</evidence>
<keyword evidence="1" id="KW-0472">Membrane</keyword>
<proteinExistence type="predicted"/>
<keyword evidence="1" id="KW-0812">Transmembrane</keyword>
<dbReference type="Proteomes" id="UP000199184">
    <property type="component" value="Unassembled WGS sequence"/>
</dbReference>
<accession>A0A1C3WS68</accession>
<dbReference type="RefSeq" id="WP_129590892.1">
    <property type="nucleotide sequence ID" value="NZ_FMAI01000009.1"/>
</dbReference>
<evidence type="ECO:0000256" key="1">
    <source>
        <dbReference type="SAM" id="Phobius"/>
    </source>
</evidence>